<evidence type="ECO:0000313" key="1">
    <source>
        <dbReference type="EMBL" id="KHJ80083.1"/>
    </source>
</evidence>
<dbReference type="EMBL" id="KN601967">
    <property type="protein sequence ID" value="KHJ80083.1"/>
    <property type="molecule type" value="Genomic_DNA"/>
</dbReference>
<sequence length="70" mass="7338">MVESQGCVGSALSPSCVQQECNTICVLPCPFNSSCVLVATSCCPKTTCRLSQLVSLVTRPPPIPVETEPP</sequence>
<dbReference type="AlphaFoldDB" id="A0A0B1S3Z8"/>
<keyword evidence="2" id="KW-1185">Reference proteome</keyword>
<organism evidence="1 2">
    <name type="scientific">Oesophagostomum dentatum</name>
    <name type="common">Nodular worm</name>
    <dbReference type="NCBI Taxonomy" id="61180"/>
    <lineage>
        <taxon>Eukaryota</taxon>
        <taxon>Metazoa</taxon>
        <taxon>Ecdysozoa</taxon>
        <taxon>Nematoda</taxon>
        <taxon>Chromadorea</taxon>
        <taxon>Rhabditida</taxon>
        <taxon>Rhabditina</taxon>
        <taxon>Rhabditomorpha</taxon>
        <taxon>Strongyloidea</taxon>
        <taxon>Strongylidae</taxon>
        <taxon>Oesophagostomum</taxon>
    </lineage>
</organism>
<dbReference type="OrthoDB" id="5839782at2759"/>
<dbReference type="Proteomes" id="UP000053660">
    <property type="component" value="Unassembled WGS sequence"/>
</dbReference>
<proteinExistence type="predicted"/>
<accession>A0A0B1S3Z8</accession>
<protein>
    <submittedName>
        <fullName evidence="1">Uncharacterized protein</fullName>
    </submittedName>
</protein>
<gene>
    <name evidence="1" type="ORF">OESDEN_20251</name>
</gene>
<reference evidence="1 2" key="1">
    <citation type="submission" date="2014-03" db="EMBL/GenBank/DDBJ databases">
        <title>Draft genome of the hookworm Oesophagostomum dentatum.</title>
        <authorList>
            <person name="Mitreva M."/>
        </authorList>
    </citation>
    <scope>NUCLEOTIDE SEQUENCE [LARGE SCALE GENOMIC DNA]</scope>
    <source>
        <strain evidence="1 2">OD-Hann</strain>
    </source>
</reference>
<name>A0A0B1S3Z8_OESDE</name>
<evidence type="ECO:0000313" key="2">
    <source>
        <dbReference type="Proteomes" id="UP000053660"/>
    </source>
</evidence>